<dbReference type="Proteomes" id="UP000272560">
    <property type="component" value="Unassembled WGS sequence"/>
</dbReference>
<sequence>MHCLAARSRILAAGVCLAVLGLAGCAGPVLGVLDRDQTDQDVLTIQTDLDGIDLASTRFLAERDGVEYFAARPVEGNGTADTVCLLIEEGIGVGLECAPLTAGEAGATIRDSRVTAALLPDDIDRNDLADEGFQLLHPNLAVRPAHAG</sequence>
<gene>
    <name evidence="1" type="ORF">D6T63_13505</name>
</gene>
<keyword evidence="2" id="KW-1185">Reference proteome</keyword>
<evidence type="ECO:0008006" key="3">
    <source>
        <dbReference type="Google" id="ProtNLM"/>
    </source>
</evidence>
<name>A0A3A5M3I6_9MICC</name>
<dbReference type="PROSITE" id="PS51257">
    <property type="entry name" value="PROKAR_LIPOPROTEIN"/>
    <property type="match status" value="1"/>
</dbReference>
<evidence type="ECO:0000313" key="1">
    <source>
        <dbReference type="EMBL" id="RJT77970.1"/>
    </source>
</evidence>
<organism evidence="1 2">
    <name type="scientific">Arthrobacter cheniae</name>
    <dbReference type="NCBI Taxonomy" id="1258888"/>
    <lineage>
        <taxon>Bacteria</taxon>
        <taxon>Bacillati</taxon>
        <taxon>Actinomycetota</taxon>
        <taxon>Actinomycetes</taxon>
        <taxon>Micrococcales</taxon>
        <taxon>Micrococcaceae</taxon>
        <taxon>Arthrobacter</taxon>
    </lineage>
</organism>
<reference evidence="1 2" key="1">
    <citation type="submission" date="2018-09" db="EMBL/GenBank/DDBJ databases">
        <title>Novel species of Arthrobacter.</title>
        <authorList>
            <person name="Liu Q."/>
            <person name="Xin Y.-H."/>
        </authorList>
    </citation>
    <scope>NUCLEOTIDE SEQUENCE [LARGE SCALE GENOMIC DNA]</scope>
    <source>
        <strain evidence="1 2">Hz2</strain>
    </source>
</reference>
<evidence type="ECO:0000313" key="2">
    <source>
        <dbReference type="Proteomes" id="UP000272560"/>
    </source>
</evidence>
<accession>A0A3A5M3I6</accession>
<protein>
    <recommendedName>
        <fullName evidence="3">Lipoprotein</fullName>
    </recommendedName>
</protein>
<dbReference type="OrthoDB" id="4938962at2"/>
<proteinExistence type="predicted"/>
<dbReference type="EMBL" id="QZVT01000007">
    <property type="protein sequence ID" value="RJT77970.1"/>
    <property type="molecule type" value="Genomic_DNA"/>
</dbReference>
<dbReference type="RefSeq" id="WP_120149583.1">
    <property type="nucleotide sequence ID" value="NZ_QZVT01000007.1"/>
</dbReference>
<dbReference type="AlphaFoldDB" id="A0A3A5M3I6"/>
<comment type="caution">
    <text evidence="1">The sequence shown here is derived from an EMBL/GenBank/DDBJ whole genome shotgun (WGS) entry which is preliminary data.</text>
</comment>